<organism evidence="1 2">
    <name type="scientific">Cryptotermes secundus</name>
    <dbReference type="NCBI Taxonomy" id="105785"/>
    <lineage>
        <taxon>Eukaryota</taxon>
        <taxon>Metazoa</taxon>
        <taxon>Ecdysozoa</taxon>
        <taxon>Arthropoda</taxon>
        <taxon>Hexapoda</taxon>
        <taxon>Insecta</taxon>
        <taxon>Pterygota</taxon>
        <taxon>Neoptera</taxon>
        <taxon>Polyneoptera</taxon>
        <taxon>Dictyoptera</taxon>
        <taxon>Blattodea</taxon>
        <taxon>Blattoidea</taxon>
        <taxon>Termitoidae</taxon>
        <taxon>Kalotermitidae</taxon>
        <taxon>Cryptotermitinae</taxon>
        <taxon>Cryptotermes</taxon>
    </lineage>
</organism>
<comment type="caution">
    <text evidence="1">The sequence shown here is derived from an EMBL/GenBank/DDBJ whole genome shotgun (WGS) entry which is preliminary data.</text>
</comment>
<dbReference type="InParanoid" id="A0A2J7QTB3"/>
<dbReference type="AlphaFoldDB" id="A0A2J7QTB3"/>
<reference evidence="1 2" key="1">
    <citation type="submission" date="2017-12" db="EMBL/GenBank/DDBJ databases">
        <title>Hemimetabolous genomes reveal molecular basis of termite eusociality.</title>
        <authorList>
            <person name="Harrison M.C."/>
            <person name="Jongepier E."/>
            <person name="Robertson H.M."/>
            <person name="Arning N."/>
            <person name="Bitard-Feildel T."/>
            <person name="Chao H."/>
            <person name="Childers C.P."/>
            <person name="Dinh H."/>
            <person name="Doddapaneni H."/>
            <person name="Dugan S."/>
            <person name="Gowin J."/>
            <person name="Greiner C."/>
            <person name="Han Y."/>
            <person name="Hu H."/>
            <person name="Hughes D.S.T."/>
            <person name="Huylmans A.-K."/>
            <person name="Kemena C."/>
            <person name="Kremer L.P.M."/>
            <person name="Lee S.L."/>
            <person name="Lopez-Ezquerra A."/>
            <person name="Mallet L."/>
            <person name="Monroy-Kuhn J.M."/>
            <person name="Moser A."/>
            <person name="Murali S.C."/>
            <person name="Muzny D.M."/>
            <person name="Otani S."/>
            <person name="Piulachs M.-D."/>
            <person name="Poelchau M."/>
            <person name="Qu J."/>
            <person name="Schaub F."/>
            <person name="Wada-Katsumata A."/>
            <person name="Worley K.C."/>
            <person name="Xie Q."/>
            <person name="Ylla G."/>
            <person name="Poulsen M."/>
            <person name="Gibbs R.A."/>
            <person name="Schal C."/>
            <person name="Richards S."/>
            <person name="Belles X."/>
            <person name="Korb J."/>
            <person name="Bornberg-Bauer E."/>
        </authorList>
    </citation>
    <scope>NUCLEOTIDE SEQUENCE [LARGE SCALE GENOMIC DNA]</scope>
    <source>
        <tissue evidence="1">Whole body</tissue>
    </source>
</reference>
<gene>
    <name evidence="1" type="ORF">B7P43_G09332</name>
</gene>
<evidence type="ECO:0000313" key="2">
    <source>
        <dbReference type="Proteomes" id="UP000235965"/>
    </source>
</evidence>
<keyword evidence="2" id="KW-1185">Reference proteome</keyword>
<name>A0A2J7QTB3_9NEOP</name>
<protein>
    <submittedName>
        <fullName evidence="1">Uncharacterized protein</fullName>
    </submittedName>
</protein>
<proteinExistence type="predicted"/>
<evidence type="ECO:0000313" key="1">
    <source>
        <dbReference type="EMBL" id="PNF31817.1"/>
    </source>
</evidence>
<accession>A0A2J7QTB3</accession>
<sequence length="62" mass="7219">MKMEVFKVDIIHAPFRKLSELGAELTATSISLRDVFLVVNQRPFLFRIAISNKTIRTSRKRK</sequence>
<dbReference type="EMBL" id="NEVH01011197">
    <property type="protein sequence ID" value="PNF31817.1"/>
    <property type="molecule type" value="Genomic_DNA"/>
</dbReference>
<dbReference type="Proteomes" id="UP000235965">
    <property type="component" value="Unassembled WGS sequence"/>
</dbReference>